<keyword evidence="3" id="KW-1185">Reference proteome</keyword>
<proteinExistence type="predicted"/>
<organism evidence="2 3">
    <name type="scientific">Paraglomus occultum</name>
    <dbReference type="NCBI Taxonomy" id="144539"/>
    <lineage>
        <taxon>Eukaryota</taxon>
        <taxon>Fungi</taxon>
        <taxon>Fungi incertae sedis</taxon>
        <taxon>Mucoromycota</taxon>
        <taxon>Glomeromycotina</taxon>
        <taxon>Glomeromycetes</taxon>
        <taxon>Paraglomerales</taxon>
        <taxon>Paraglomeraceae</taxon>
        <taxon>Paraglomus</taxon>
    </lineage>
</organism>
<sequence length="92" mass="10574">MFDVNQVNPRKHGEKEEQNLTVYEYTSADHHKCTSDKETLALCHYLKCDLPYAVTHPSDPCYDPFPAGEHRDLPPSSRDKREQLSGESIKVQ</sequence>
<protein>
    <submittedName>
        <fullName evidence="2">6598_t:CDS:1</fullName>
    </submittedName>
</protein>
<accession>A0A9N9FVK5</accession>
<evidence type="ECO:0000313" key="3">
    <source>
        <dbReference type="Proteomes" id="UP000789572"/>
    </source>
</evidence>
<dbReference type="Proteomes" id="UP000789572">
    <property type="component" value="Unassembled WGS sequence"/>
</dbReference>
<dbReference type="AlphaFoldDB" id="A0A9N9FVK5"/>
<name>A0A9N9FVK5_9GLOM</name>
<evidence type="ECO:0000313" key="2">
    <source>
        <dbReference type="EMBL" id="CAG8559139.1"/>
    </source>
</evidence>
<reference evidence="2" key="1">
    <citation type="submission" date="2021-06" db="EMBL/GenBank/DDBJ databases">
        <authorList>
            <person name="Kallberg Y."/>
            <person name="Tangrot J."/>
            <person name="Rosling A."/>
        </authorList>
    </citation>
    <scope>NUCLEOTIDE SEQUENCE</scope>
    <source>
        <strain evidence="2">IA702</strain>
    </source>
</reference>
<evidence type="ECO:0000256" key="1">
    <source>
        <dbReference type="SAM" id="MobiDB-lite"/>
    </source>
</evidence>
<gene>
    <name evidence="2" type="ORF">POCULU_LOCUS5420</name>
</gene>
<dbReference type="EMBL" id="CAJVPJ010000829">
    <property type="protein sequence ID" value="CAG8559139.1"/>
    <property type="molecule type" value="Genomic_DNA"/>
</dbReference>
<feature type="compositionally biased region" description="Basic and acidic residues" evidence="1">
    <location>
        <begin position="68"/>
        <end position="84"/>
    </location>
</feature>
<comment type="caution">
    <text evidence="2">The sequence shown here is derived from an EMBL/GenBank/DDBJ whole genome shotgun (WGS) entry which is preliminary data.</text>
</comment>
<feature type="region of interest" description="Disordered" evidence="1">
    <location>
        <begin position="59"/>
        <end position="92"/>
    </location>
</feature>